<dbReference type="EMBL" id="MHQT01000031">
    <property type="protein sequence ID" value="OHA09045.1"/>
    <property type="molecule type" value="Genomic_DNA"/>
</dbReference>
<protein>
    <recommendedName>
        <fullName evidence="4">Glycosyltransferase RgtA/B/C/D-like domain-containing protein</fullName>
    </recommendedName>
</protein>
<feature type="transmembrane region" description="Helical" evidence="1">
    <location>
        <begin position="100"/>
        <end position="119"/>
    </location>
</feature>
<sequence>MVAAFALAVGALYVAPSLLIKSAIERDGDGVYLLLQQVTPTQGDTAIWYVPFAHEVAEGHFPPVDLFAPENRGKPYLAPPGLFLIYGGAIALFGDPDTAYLVLLFVFPAIIFLSLYWLARKFFEDWLGAMLFAATGAMTPVMIFYLERSAQLAPIATLKNFLPLVRTPIPLLYLSRINEPLLTLPFFIVAFGFLYQFWREPSVRRGLWAGAAVGVLAYIYLHYFLFLAGLAGLLFLGELVFRRRDVRPWLMFIATAAIVLIPHGINAWRLLHLPGHEEILLRWAGAATEYGRGFRISVWRDYLLYAILGFLTWRSRKQLGRSAIFFGTALALMAILWNVQIVTGFNLMVDHWYKAFGVPLYTLAALLISCCVVPVRNLWPGVLGQRRVWQGMIVLLLILLMSKRVINASFYLHPDAQTMKAFSFPAEVWQSWQWMQENIPRDARVLSSSYITSVYLVGYTSAVPYLAFAEETFIPQRELEERFLQSEKLFRVPADRVEMLLHGKYREPTLCALRGGCDDEHTSRNFLKVPTMLFGQTFNPQQQFDQLLRPQRQIIPPAVIADLVERYRNLRVAWGDFPGSYVYYGPWEREISEVDLHQEPRLERVYGNDLVEIFRVR</sequence>
<organism evidence="2 3">
    <name type="scientific">Candidatus Sungbacteria bacterium RIFCSPLOWO2_01_FULL_60_25</name>
    <dbReference type="NCBI Taxonomy" id="1802281"/>
    <lineage>
        <taxon>Bacteria</taxon>
        <taxon>Candidatus Sungiibacteriota</taxon>
    </lineage>
</organism>
<feature type="transmembrane region" description="Helical" evidence="1">
    <location>
        <begin position="218"/>
        <end position="237"/>
    </location>
</feature>
<feature type="transmembrane region" description="Helical" evidence="1">
    <location>
        <begin position="323"/>
        <end position="348"/>
    </location>
</feature>
<feature type="transmembrane region" description="Helical" evidence="1">
    <location>
        <begin position="290"/>
        <end position="311"/>
    </location>
</feature>
<evidence type="ECO:0008006" key="4">
    <source>
        <dbReference type="Google" id="ProtNLM"/>
    </source>
</evidence>
<dbReference type="STRING" id="1802281.A3A44_00605"/>
<gene>
    <name evidence="2" type="ORF">A3A44_00605</name>
</gene>
<keyword evidence="1" id="KW-0812">Transmembrane</keyword>
<feature type="transmembrane region" description="Helical" evidence="1">
    <location>
        <begin position="125"/>
        <end position="146"/>
    </location>
</feature>
<feature type="transmembrane region" description="Helical" evidence="1">
    <location>
        <begin position="391"/>
        <end position="412"/>
    </location>
</feature>
<keyword evidence="1" id="KW-0472">Membrane</keyword>
<feature type="transmembrane region" description="Helical" evidence="1">
    <location>
        <begin position="249"/>
        <end position="270"/>
    </location>
</feature>
<comment type="caution">
    <text evidence="2">The sequence shown here is derived from an EMBL/GenBank/DDBJ whole genome shotgun (WGS) entry which is preliminary data.</text>
</comment>
<feature type="transmembrane region" description="Helical" evidence="1">
    <location>
        <begin position="181"/>
        <end position="198"/>
    </location>
</feature>
<evidence type="ECO:0000256" key="1">
    <source>
        <dbReference type="SAM" id="Phobius"/>
    </source>
</evidence>
<dbReference type="Proteomes" id="UP000178977">
    <property type="component" value="Unassembled WGS sequence"/>
</dbReference>
<dbReference type="AlphaFoldDB" id="A0A1G2LBN3"/>
<keyword evidence="1" id="KW-1133">Transmembrane helix</keyword>
<reference evidence="2 3" key="1">
    <citation type="journal article" date="2016" name="Nat. Commun.">
        <title>Thousands of microbial genomes shed light on interconnected biogeochemical processes in an aquifer system.</title>
        <authorList>
            <person name="Anantharaman K."/>
            <person name="Brown C.T."/>
            <person name="Hug L.A."/>
            <person name="Sharon I."/>
            <person name="Castelle C.J."/>
            <person name="Probst A.J."/>
            <person name="Thomas B.C."/>
            <person name="Singh A."/>
            <person name="Wilkins M.J."/>
            <person name="Karaoz U."/>
            <person name="Brodie E.L."/>
            <person name="Williams K.H."/>
            <person name="Hubbard S.S."/>
            <person name="Banfield J.F."/>
        </authorList>
    </citation>
    <scope>NUCLEOTIDE SEQUENCE [LARGE SCALE GENOMIC DNA]</scope>
</reference>
<accession>A0A1G2LBN3</accession>
<evidence type="ECO:0000313" key="3">
    <source>
        <dbReference type="Proteomes" id="UP000178977"/>
    </source>
</evidence>
<evidence type="ECO:0000313" key="2">
    <source>
        <dbReference type="EMBL" id="OHA09045.1"/>
    </source>
</evidence>
<proteinExistence type="predicted"/>
<name>A0A1G2LBN3_9BACT</name>
<feature type="transmembrane region" description="Helical" evidence="1">
    <location>
        <begin position="76"/>
        <end position="93"/>
    </location>
</feature>
<feature type="transmembrane region" description="Helical" evidence="1">
    <location>
        <begin position="360"/>
        <end position="379"/>
    </location>
</feature>